<protein>
    <submittedName>
        <fullName evidence="1">Uncharacterized protein</fullName>
    </submittedName>
</protein>
<accession>A0A426Y2A0</accession>
<dbReference type="AlphaFoldDB" id="A0A426Y2A0"/>
<proteinExistence type="predicted"/>
<evidence type="ECO:0000313" key="2">
    <source>
        <dbReference type="Proteomes" id="UP000287651"/>
    </source>
</evidence>
<comment type="caution">
    <text evidence="1">The sequence shown here is derived from an EMBL/GenBank/DDBJ whole genome shotgun (WGS) entry which is preliminary data.</text>
</comment>
<evidence type="ECO:0000313" key="1">
    <source>
        <dbReference type="EMBL" id="RRT45917.1"/>
    </source>
</evidence>
<gene>
    <name evidence="1" type="ORF">B296_00021515</name>
</gene>
<organism evidence="1 2">
    <name type="scientific">Ensete ventricosum</name>
    <name type="common">Abyssinian banana</name>
    <name type="synonym">Musa ensete</name>
    <dbReference type="NCBI Taxonomy" id="4639"/>
    <lineage>
        <taxon>Eukaryota</taxon>
        <taxon>Viridiplantae</taxon>
        <taxon>Streptophyta</taxon>
        <taxon>Embryophyta</taxon>
        <taxon>Tracheophyta</taxon>
        <taxon>Spermatophyta</taxon>
        <taxon>Magnoliopsida</taxon>
        <taxon>Liliopsida</taxon>
        <taxon>Zingiberales</taxon>
        <taxon>Musaceae</taxon>
        <taxon>Ensete</taxon>
    </lineage>
</organism>
<dbReference type="Proteomes" id="UP000287651">
    <property type="component" value="Unassembled WGS sequence"/>
</dbReference>
<sequence>MVGFTTRSALPSSMRPIQYPKYSRPLSLSCSLRACCDCDLVLACCGQEKRHGRRETERPFALWEVGKGKDAFGKPPLKKSAVVDLVRVEGGTREGGRWGDRTLFSAVDACSRVQGRRMQL</sequence>
<reference evidence="1 2" key="1">
    <citation type="journal article" date="2014" name="Agronomy (Basel)">
        <title>A Draft Genome Sequence for Ensete ventricosum, the Drought-Tolerant Tree Against Hunger.</title>
        <authorList>
            <person name="Harrison J."/>
            <person name="Moore K.A."/>
            <person name="Paszkiewicz K."/>
            <person name="Jones T."/>
            <person name="Grant M."/>
            <person name="Ambacheew D."/>
            <person name="Muzemil S."/>
            <person name="Studholme D.J."/>
        </authorList>
    </citation>
    <scope>NUCLEOTIDE SEQUENCE [LARGE SCALE GENOMIC DNA]</scope>
</reference>
<dbReference type="EMBL" id="AMZH03015523">
    <property type="protein sequence ID" value="RRT45917.1"/>
    <property type="molecule type" value="Genomic_DNA"/>
</dbReference>
<name>A0A426Y2A0_ENSVE</name>